<gene>
    <name evidence="6" type="ORF">DYB35_011128</name>
</gene>
<dbReference type="InterPro" id="IPR015915">
    <property type="entry name" value="Kelch-typ_b-propeller"/>
</dbReference>
<dbReference type="AlphaFoldDB" id="A0A418CZQ9"/>
<feature type="transmembrane region" description="Helical" evidence="4">
    <location>
        <begin position="282"/>
        <end position="300"/>
    </location>
</feature>
<dbReference type="Proteomes" id="UP000285712">
    <property type="component" value="Unassembled WGS sequence"/>
</dbReference>
<keyword evidence="4" id="KW-0472">Membrane</keyword>
<feature type="transmembrane region" description="Helical" evidence="4">
    <location>
        <begin position="521"/>
        <end position="539"/>
    </location>
</feature>
<dbReference type="SUPFAM" id="SSF117281">
    <property type="entry name" value="Kelch motif"/>
    <property type="match status" value="1"/>
</dbReference>
<accession>A0A418CZQ9</accession>
<evidence type="ECO:0000256" key="3">
    <source>
        <dbReference type="SAM" id="MobiDB-lite"/>
    </source>
</evidence>
<dbReference type="InterPro" id="IPR000210">
    <property type="entry name" value="BTB/POZ_dom"/>
</dbReference>
<dbReference type="EMBL" id="QUTG01004613">
    <property type="protein sequence ID" value="RHY87660.1"/>
    <property type="molecule type" value="Genomic_DNA"/>
</dbReference>
<dbReference type="SMART" id="SM00612">
    <property type="entry name" value="Kelch"/>
    <property type="match status" value="2"/>
</dbReference>
<organism evidence="6 7">
    <name type="scientific">Aphanomyces astaci</name>
    <name type="common">Crayfish plague agent</name>
    <dbReference type="NCBI Taxonomy" id="112090"/>
    <lineage>
        <taxon>Eukaryota</taxon>
        <taxon>Sar</taxon>
        <taxon>Stramenopiles</taxon>
        <taxon>Oomycota</taxon>
        <taxon>Saprolegniomycetes</taxon>
        <taxon>Saprolegniales</taxon>
        <taxon>Verrucalvaceae</taxon>
        <taxon>Aphanomyces</taxon>
    </lineage>
</organism>
<dbReference type="PROSITE" id="PS50097">
    <property type="entry name" value="BTB"/>
    <property type="match status" value="1"/>
</dbReference>
<dbReference type="Pfam" id="PF00651">
    <property type="entry name" value="BTB"/>
    <property type="match status" value="1"/>
</dbReference>
<dbReference type="InterPro" id="IPR006652">
    <property type="entry name" value="Kelch_1"/>
</dbReference>
<comment type="caution">
    <text evidence="6">The sequence shown here is derived from an EMBL/GenBank/DDBJ whole genome shotgun (WGS) entry which is preliminary data.</text>
</comment>
<evidence type="ECO:0000313" key="6">
    <source>
        <dbReference type="EMBL" id="RHY87660.1"/>
    </source>
</evidence>
<keyword evidence="4" id="KW-0812">Transmembrane</keyword>
<evidence type="ECO:0000256" key="2">
    <source>
        <dbReference type="ARBA" id="ARBA00022737"/>
    </source>
</evidence>
<dbReference type="Pfam" id="PF06011">
    <property type="entry name" value="TRP"/>
    <property type="match status" value="1"/>
</dbReference>
<keyword evidence="2" id="KW-0677">Repeat</keyword>
<feature type="non-terminal residue" evidence="6">
    <location>
        <position position="1"/>
    </location>
</feature>
<protein>
    <recommendedName>
        <fullName evidence="5">BTB domain-containing protein</fullName>
    </recommendedName>
</protein>
<feature type="compositionally biased region" description="Basic and acidic residues" evidence="3">
    <location>
        <begin position="204"/>
        <end position="217"/>
    </location>
</feature>
<feature type="region of interest" description="Disordered" evidence="3">
    <location>
        <begin position="170"/>
        <end position="217"/>
    </location>
</feature>
<feature type="transmembrane region" description="Helical" evidence="4">
    <location>
        <begin position="608"/>
        <end position="628"/>
    </location>
</feature>
<dbReference type="PANTHER" id="PTHR23244">
    <property type="entry name" value="KELCH REPEAT DOMAIN"/>
    <property type="match status" value="1"/>
</dbReference>
<dbReference type="VEuPathDB" id="FungiDB:H257_10694"/>
<evidence type="ECO:0000259" key="5">
    <source>
        <dbReference type="PROSITE" id="PS50097"/>
    </source>
</evidence>
<dbReference type="PANTHER" id="PTHR23244:SF501">
    <property type="entry name" value="BTB DOMAIN-CONTAINING PROTEIN"/>
    <property type="match status" value="1"/>
</dbReference>
<reference evidence="6 7" key="1">
    <citation type="submission" date="2018-08" db="EMBL/GenBank/DDBJ databases">
        <title>Aphanomyces genome sequencing and annotation.</title>
        <authorList>
            <person name="Minardi D."/>
            <person name="Oidtmann B."/>
            <person name="Van Der Giezen M."/>
            <person name="Studholme D.J."/>
        </authorList>
    </citation>
    <scope>NUCLEOTIDE SEQUENCE [LARGE SCALE GENOMIC DNA]</scope>
    <source>
        <strain evidence="6 7">Sv</strain>
    </source>
</reference>
<dbReference type="Gene3D" id="3.30.710.10">
    <property type="entry name" value="Potassium Channel Kv1.1, Chain A"/>
    <property type="match status" value="1"/>
</dbReference>
<dbReference type="InterPro" id="IPR011333">
    <property type="entry name" value="SKP1/BTB/POZ_sf"/>
</dbReference>
<proteinExistence type="predicted"/>
<dbReference type="Pfam" id="PF24681">
    <property type="entry name" value="Kelch_KLHDC2_KLHL20_DRC7"/>
    <property type="match status" value="1"/>
</dbReference>
<feature type="transmembrane region" description="Helical" evidence="4">
    <location>
        <begin position="376"/>
        <end position="401"/>
    </location>
</feature>
<sequence length="1211" mass="131181">VPITTGVPVTTAAPVTTGIPVTTDVPITTGIPVTSAAPVTTDVPITTGTAVTSAAPVTTSIPVTTDVPITTGIPVTTSVPVTTGIPVTSEIPVTTGTAVTSAAPVTTSAPATTDVATSAPPKTFTILPTDIVVATTELPVTASVVSQELLNGTTRSPTLSTTQAPLESLVEKTSVPKVAVPGAPNGDGSKLQGEEVAPDNNSNRQDKRRDDLAGKTDEEIQDIKATITSGYESKTEQTLRYVSSSVVGITLVLLAFFQFIAMNPSYILPDSPSDRLAAPNSWEFPAFVYFIQQVGVLSLAKNTKVPHKFYVSFLDSLSWLVFLIRGSPSADSNNAAVSSSQLVAIGGGRSLVESSTYDAQGKIQFSLRSDVNDKDWFMRVWVAVLVVIAVLMVFVICTALISQWVAQRGNPFHSDTTDSHKRSVSFRSISRRLLGMCVLVGFFSILPLSMISMFEVLQDASTAGFPHVYAILSLVTLALVVGSVLYGMYALQSLTEAGLSKWRTRVVWGVVYSNYHYTSRLFFAAGALVQFLTGILVAAVTGDAFVQLLCLVIVHALYLVSMFVLQPFVCNVHFKFAIGFQVLILVVFSLACGLAGDSISNDTQLNLSYAVVILLIIVFVVMFIRQLYMLWTYASAWAKDEHDSVTGMPTLHDHEIESGGGNYTISLRDTEDHGHSSGGKNAVSLHNSGGDDSPMNTIRIVDTNSKRHLWMDSRPGKSITSLLACQEAAATAATLVGSRIFVFGGYDGRRNHNDLHIFDCDTLSWETYTDPRSSLRHPNQDSTPPSLSEAFPASRNGHTATLAHNCIYILGGWLGSGPHAANDLHILHVNSMRWESPVTTGTPPGPCNMHTTDYLPNVNGLLVFRGGDGKEYLNDLHLFDLPTRHWSRPTTHGTPPSPRANHSSAVLDHRLFVFGGWNGTHRLNDLHVLDTTTWQWTSIPPSSEGSMMLPFPRAGMTFVAVRRRFFLFGGYGSSPNHPFPAKCFSDLHVRDPRVVTVEGVGPSRRAGHTCTVVGRRLFIFGGSHHNEYLNDMHVLDTDPSPQAVVALAAPMDFNSALRPYANSPTFSDISFIVEGHVVYAHKLVLSMASDHFRAMFSAGFREASAAAIVIPNMSRGGFEAMMAYVYSGHVVGEMGWEDLLELLVAADQYMLDHLKQVCERQLQLALDKDNVGFLMEAAERANASQLMAVCRHFVRNYADKESTRHANDDTP</sequence>
<dbReference type="SUPFAM" id="SSF54695">
    <property type="entry name" value="POZ domain"/>
    <property type="match status" value="1"/>
</dbReference>
<dbReference type="Pfam" id="PF01344">
    <property type="entry name" value="Kelch_1"/>
    <property type="match status" value="2"/>
</dbReference>
<dbReference type="VEuPathDB" id="FungiDB:H257_10693"/>
<keyword evidence="4" id="KW-1133">Transmembrane helix</keyword>
<evidence type="ECO:0000256" key="1">
    <source>
        <dbReference type="ARBA" id="ARBA00022441"/>
    </source>
</evidence>
<feature type="transmembrane region" description="Helical" evidence="4">
    <location>
        <begin position="433"/>
        <end position="454"/>
    </location>
</feature>
<evidence type="ECO:0000256" key="4">
    <source>
        <dbReference type="SAM" id="Phobius"/>
    </source>
</evidence>
<keyword evidence="1" id="KW-0880">Kelch repeat</keyword>
<feature type="domain" description="BTB" evidence="5">
    <location>
        <begin position="1067"/>
        <end position="1130"/>
    </location>
</feature>
<feature type="transmembrane region" description="Helical" evidence="4">
    <location>
        <begin position="241"/>
        <end position="262"/>
    </location>
</feature>
<feature type="transmembrane region" description="Helical" evidence="4">
    <location>
        <begin position="577"/>
        <end position="596"/>
    </location>
</feature>
<feature type="region of interest" description="Disordered" evidence="3">
    <location>
        <begin position="770"/>
        <end position="793"/>
    </location>
</feature>
<feature type="transmembrane region" description="Helical" evidence="4">
    <location>
        <begin position="545"/>
        <end position="565"/>
    </location>
</feature>
<dbReference type="InterPro" id="IPR010308">
    <property type="entry name" value="TRP_C"/>
</dbReference>
<feature type="compositionally biased region" description="Polar residues" evidence="3">
    <location>
        <begin position="770"/>
        <end position="786"/>
    </location>
</feature>
<feature type="transmembrane region" description="Helical" evidence="4">
    <location>
        <begin position="466"/>
        <end position="491"/>
    </location>
</feature>
<evidence type="ECO:0000313" key="7">
    <source>
        <dbReference type="Proteomes" id="UP000285712"/>
    </source>
</evidence>
<dbReference type="Gene3D" id="2.120.10.80">
    <property type="entry name" value="Kelch-type beta propeller"/>
    <property type="match status" value="2"/>
</dbReference>
<name>A0A418CZQ9_APHAT</name>
<dbReference type="SMART" id="SM00225">
    <property type="entry name" value="BTB"/>
    <property type="match status" value="1"/>
</dbReference>